<keyword evidence="6" id="KW-1133">Transmembrane helix</keyword>
<keyword evidence="6" id="KW-0472">Membrane</keyword>
<dbReference type="GO" id="GO:0005507">
    <property type="term" value="F:copper ion binding"/>
    <property type="evidence" value="ECO:0007669"/>
    <property type="project" value="InterPro"/>
</dbReference>
<comment type="subcellular location">
    <subcellularLocation>
        <location evidence="1">Cell inner membrane</location>
        <topology evidence="1">Single-pass type II membrane protein</topology>
        <orientation evidence="1">Periplasmic side</orientation>
    </subcellularLocation>
</comment>
<feature type="transmembrane region" description="Helical" evidence="6">
    <location>
        <begin position="18"/>
        <end position="36"/>
    </location>
</feature>
<evidence type="ECO:0000256" key="4">
    <source>
        <dbReference type="ARBA" id="ARBA00022968"/>
    </source>
</evidence>
<sequence length="188" mass="20543">MAQAPDTQQAIQKTVRQLLLVLLGMVGFTIALVPLYDVFCEVTGLNGKPKRFDLADVQAQSLSAERVLDVQFVTKVGTGLPVSFSAAQGRQIPEPGARNQTQFTFFNQGDDDLWIRTVPSISPAEASPHLLKIECFCFQEMLLKAGEKKEVGLMYLVGANLPEHVSSVTLSYTVYPVKPDALAQESSL</sequence>
<dbReference type="KEGG" id="bsan:CHH28_13160"/>
<proteinExistence type="inferred from homology"/>
<dbReference type="GO" id="GO:0005886">
    <property type="term" value="C:plasma membrane"/>
    <property type="evidence" value="ECO:0007669"/>
    <property type="project" value="UniProtKB-SubCell"/>
</dbReference>
<evidence type="ECO:0000313" key="8">
    <source>
        <dbReference type="Proteomes" id="UP000202440"/>
    </source>
</evidence>
<accession>A0A222FLU6</accession>
<comment type="similarity">
    <text evidence="2">Belongs to the COX11/CtaG family.</text>
</comment>
<dbReference type="InterPro" id="IPR007533">
    <property type="entry name" value="Cyt_c_oxidase_assmbl_CtaG"/>
</dbReference>
<keyword evidence="6" id="KW-0812">Transmembrane</keyword>
<name>A0A222FLU6_9GAMM</name>
<dbReference type="InterPro" id="IPR023471">
    <property type="entry name" value="CtaG/Cox11_dom_sf"/>
</dbReference>
<keyword evidence="4" id="KW-0735">Signal-anchor</keyword>
<keyword evidence="5" id="KW-0186">Copper</keyword>
<dbReference type="Gene3D" id="2.60.370.10">
    <property type="entry name" value="Ctag/Cox11"/>
    <property type="match status" value="1"/>
</dbReference>
<evidence type="ECO:0000256" key="6">
    <source>
        <dbReference type="SAM" id="Phobius"/>
    </source>
</evidence>
<dbReference type="RefSeq" id="WP_094060744.1">
    <property type="nucleotide sequence ID" value="NZ_CP022530.1"/>
</dbReference>
<organism evidence="7 8">
    <name type="scientific">Bacterioplanes sanyensis</name>
    <dbReference type="NCBI Taxonomy" id="1249553"/>
    <lineage>
        <taxon>Bacteria</taxon>
        <taxon>Pseudomonadati</taxon>
        <taxon>Pseudomonadota</taxon>
        <taxon>Gammaproteobacteria</taxon>
        <taxon>Oceanospirillales</taxon>
        <taxon>Oceanospirillaceae</taxon>
        <taxon>Bacterioplanes</taxon>
    </lineage>
</organism>
<dbReference type="AlphaFoldDB" id="A0A222FLU6"/>
<evidence type="ECO:0000313" key="7">
    <source>
        <dbReference type="EMBL" id="ASP39566.1"/>
    </source>
</evidence>
<dbReference type="Pfam" id="PF04442">
    <property type="entry name" value="CtaG_Cox11"/>
    <property type="match status" value="1"/>
</dbReference>
<evidence type="ECO:0000256" key="3">
    <source>
        <dbReference type="ARBA" id="ARBA00015384"/>
    </source>
</evidence>
<reference evidence="7 8" key="1">
    <citation type="submission" date="2017-07" db="EMBL/GenBank/DDBJ databases">
        <title>Annotated genome sequence of Bacterioplanes sanyensis isolated from Red Sea.</title>
        <authorList>
            <person name="Rehman Z.U."/>
        </authorList>
    </citation>
    <scope>NUCLEOTIDE SEQUENCE [LARGE SCALE GENOMIC DNA]</scope>
    <source>
        <strain evidence="7 8">NV9</strain>
    </source>
</reference>
<dbReference type="SUPFAM" id="SSF110111">
    <property type="entry name" value="Ctag/Cox11"/>
    <property type="match status" value="1"/>
</dbReference>
<evidence type="ECO:0000256" key="5">
    <source>
        <dbReference type="ARBA" id="ARBA00023008"/>
    </source>
</evidence>
<dbReference type="EMBL" id="CP022530">
    <property type="protein sequence ID" value="ASP39566.1"/>
    <property type="molecule type" value="Genomic_DNA"/>
</dbReference>
<protein>
    <recommendedName>
        <fullName evidence="3">Cytochrome c oxidase assembly protein CtaG</fullName>
    </recommendedName>
</protein>
<evidence type="ECO:0000256" key="1">
    <source>
        <dbReference type="ARBA" id="ARBA00004382"/>
    </source>
</evidence>
<keyword evidence="8" id="KW-1185">Reference proteome</keyword>
<dbReference type="Proteomes" id="UP000202440">
    <property type="component" value="Chromosome"/>
</dbReference>
<gene>
    <name evidence="7" type="ORF">CHH28_13160</name>
</gene>
<evidence type="ECO:0000256" key="2">
    <source>
        <dbReference type="ARBA" id="ARBA00009620"/>
    </source>
</evidence>
<dbReference type="OrthoDB" id="9804841at2"/>